<dbReference type="InterPro" id="IPR016166">
    <property type="entry name" value="FAD-bd_PCMH"/>
</dbReference>
<protein>
    <recommendedName>
        <fullName evidence="3">FAD-binding PCMH-type domain-containing protein</fullName>
    </recommendedName>
</protein>
<name>A0ABR3XIX6_9PEZI</name>
<dbReference type="PROSITE" id="PS51387">
    <property type="entry name" value="FAD_PCMH"/>
    <property type="match status" value="1"/>
</dbReference>
<comment type="caution">
    <text evidence="4">The sequence shown here is derived from an EMBL/GenBank/DDBJ whole genome shotgun (WGS) entry which is preliminary data.</text>
</comment>
<evidence type="ECO:0000259" key="3">
    <source>
        <dbReference type="PROSITE" id="PS51387"/>
    </source>
</evidence>
<gene>
    <name evidence="4" type="ORF">Daus18300_003065</name>
</gene>
<evidence type="ECO:0000256" key="1">
    <source>
        <dbReference type="ARBA" id="ARBA00005466"/>
    </source>
</evidence>
<dbReference type="SUPFAM" id="SSF56176">
    <property type="entry name" value="FAD-binding/transporter-associated domain-like"/>
    <property type="match status" value="1"/>
</dbReference>
<dbReference type="InterPro" id="IPR006094">
    <property type="entry name" value="Oxid_FAD_bind_N"/>
</dbReference>
<dbReference type="EMBL" id="JAWRVE010000018">
    <property type="protein sequence ID" value="KAL1875874.1"/>
    <property type="molecule type" value="Genomic_DNA"/>
</dbReference>
<dbReference type="Gene3D" id="3.30.465.10">
    <property type="match status" value="1"/>
</dbReference>
<evidence type="ECO:0000256" key="2">
    <source>
        <dbReference type="ARBA" id="ARBA00023002"/>
    </source>
</evidence>
<organism evidence="4 5">
    <name type="scientific">Diaporthe australafricana</name>
    <dbReference type="NCBI Taxonomy" id="127596"/>
    <lineage>
        <taxon>Eukaryota</taxon>
        <taxon>Fungi</taxon>
        <taxon>Dikarya</taxon>
        <taxon>Ascomycota</taxon>
        <taxon>Pezizomycotina</taxon>
        <taxon>Sordariomycetes</taxon>
        <taxon>Sordariomycetidae</taxon>
        <taxon>Diaporthales</taxon>
        <taxon>Diaporthaceae</taxon>
        <taxon>Diaporthe</taxon>
    </lineage>
</organism>
<dbReference type="PANTHER" id="PTHR13878">
    <property type="entry name" value="GULONOLACTONE OXIDASE"/>
    <property type="match status" value="1"/>
</dbReference>
<dbReference type="InterPro" id="IPR050432">
    <property type="entry name" value="FAD-linked_Oxidoreductases_BP"/>
</dbReference>
<sequence>MGGYPSYVVNVTNVAQIQLAVNLARNLNLRLVVKNTGHDFKGRSAGAGALSIWTHHLKSLEYISEYSIGGYTGPAIRGGSGVQGSELYEFADVNDVTALAGEGKTVGVFGGYIAGGGHSPLSSTFGMAADQILSVDIVTPDGRFVTANEEQNSDLFWALSGGGAGTFGVVTSYTVKVYPRIDTITMSTFSIATSDKVSTDSFWAAIELYWKMIPTFVDAGTYAYWYFFNTNGVLSLSVMGWVAPYMNASEFGDLTAPLFDQWTELGIDANPVTTQHTSFLSAFEEGFPQETVGTNISRSASRLIPRANIEDAALWNTTFAALKNVVDLGGGLVGVATTGGPTVGNFSVPDNSVNDAWRDTVLQVLPAMFWAQDATMQEASDALLYFNSTLLGPLREATPGAGAYDSEGNVIEPNWQEVYYGADKYARLSALKQRYDPWGLFYTLHGVGSEDWFVTDQLPGLPTQNGRLCRVE</sequence>
<dbReference type="InterPro" id="IPR016169">
    <property type="entry name" value="FAD-bd_PCMH_sub2"/>
</dbReference>
<dbReference type="InterPro" id="IPR036318">
    <property type="entry name" value="FAD-bd_PCMH-like_sf"/>
</dbReference>
<evidence type="ECO:0000313" key="5">
    <source>
        <dbReference type="Proteomes" id="UP001583177"/>
    </source>
</evidence>
<accession>A0ABR3XIX6</accession>
<dbReference type="PANTHER" id="PTHR13878:SF91">
    <property type="entry name" value="FAD BINDING DOMAIN PROTEIN (AFU_ORTHOLOGUE AFUA_6G12070)-RELATED"/>
    <property type="match status" value="1"/>
</dbReference>
<keyword evidence="5" id="KW-1185">Reference proteome</keyword>
<reference evidence="4 5" key="1">
    <citation type="journal article" date="2024" name="IMA Fungus">
        <title>IMA Genome - F19 : A genome assembly and annotation guide to empower mycologists, including annotated draft genome sequences of Ceratocystis pirilliformis, Diaporthe australafricana, Fusarium ophioides, Paecilomyces lecythidis, and Sporothrix stenoceras.</title>
        <authorList>
            <person name="Aylward J."/>
            <person name="Wilson A.M."/>
            <person name="Visagie C.M."/>
            <person name="Spraker J."/>
            <person name="Barnes I."/>
            <person name="Buitendag C."/>
            <person name="Ceriani C."/>
            <person name="Del Mar Angel L."/>
            <person name="du Plessis D."/>
            <person name="Fuchs T."/>
            <person name="Gasser K."/>
            <person name="Kramer D."/>
            <person name="Li W."/>
            <person name="Munsamy K."/>
            <person name="Piso A."/>
            <person name="Price J.L."/>
            <person name="Sonnekus B."/>
            <person name="Thomas C."/>
            <person name="van der Nest A."/>
            <person name="van Dijk A."/>
            <person name="van Heerden A."/>
            <person name="van Vuuren N."/>
            <person name="Yilmaz N."/>
            <person name="Duong T.A."/>
            <person name="van der Merwe N.A."/>
            <person name="Wingfield M.J."/>
            <person name="Wingfield B.D."/>
        </authorList>
    </citation>
    <scope>NUCLEOTIDE SEQUENCE [LARGE SCALE GENOMIC DNA]</scope>
    <source>
        <strain evidence="4 5">CMW 18300</strain>
    </source>
</reference>
<dbReference type="Pfam" id="PF01565">
    <property type="entry name" value="FAD_binding_4"/>
    <property type="match status" value="1"/>
</dbReference>
<feature type="domain" description="FAD-binding PCMH-type" evidence="3">
    <location>
        <begin position="1"/>
        <end position="180"/>
    </location>
</feature>
<dbReference type="Gene3D" id="3.40.462.20">
    <property type="match status" value="1"/>
</dbReference>
<proteinExistence type="inferred from homology"/>
<dbReference type="Proteomes" id="UP001583177">
    <property type="component" value="Unassembled WGS sequence"/>
</dbReference>
<dbReference type="InterPro" id="IPR012951">
    <property type="entry name" value="BBE"/>
</dbReference>
<evidence type="ECO:0000313" key="4">
    <source>
        <dbReference type="EMBL" id="KAL1875874.1"/>
    </source>
</evidence>
<comment type="similarity">
    <text evidence="1">Belongs to the oxygen-dependent FAD-linked oxidoreductase family.</text>
</comment>
<dbReference type="Pfam" id="PF08031">
    <property type="entry name" value="BBE"/>
    <property type="match status" value="1"/>
</dbReference>
<keyword evidence="2" id="KW-0560">Oxidoreductase</keyword>